<dbReference type="GO" id="GO:0015074">
    <property type="term" value="P:DNA integration"/>
    <property type="evidence" value="ECO:0007669"/>
    <property type="project" value="InterPro"/>
</dbReference>
<evidence type="ECO:0008006" key="5">
    <source>
        <dbReference type="Google" id="ProtNLM"/>
    </source>
</evidence>
<name>A0A1N7P458_9RHOB</name>
<evidence type="ECO:0000313" key="3">
    <source>
        <dbReference type="EMBL" id="SIT05330.1"/>
    </source>
</evidence>
<gene>
    <name evidence="3" type="ORF">SAMN05421759_11276</name>
</gene>
<dbReference type="Proteomes" id="UP000186684">
    <property type="component" value="Unassembled WGS sequence"/>
</dbReference>
<dbReference type="EMBL" id="FTOQ01000012">
    <property type="protein sequence ID" value="SIT05330.1"/>
    <property type="molecule type" value="Genomic_DNA"/>
</dbReference>
<dbReference type="AlphaFoldDB" id="A0A1N7P458"/>
<protein>
    <recommendedName>
        <fullName evidence="5">Phage integrase family protein</fullName>
    </recommendedName>
</protein>
<evidence type="ECO:0000256" key="1">
    <source>
        <dbReference type="ARBA" id="ARBA00023172"/>
    </source>
</evidence>
<dbReference type="GO" id="GO:0006310">
    <property type="term" value="P:DNA recombination"/>
    <property type="evidence" value="ECO:0007669"/>
    <property type="project" value="UniProtKB-KW"/>
</dbReference>
<evidence type="ECO:0000313" key="4">
    <source>
        <dbReference type="Proteomes" id="UP000186684"/>
    </source>
</evidence>
<keyword evidence="4" id="KW-1185">Reference proteome</keyword>
<keyword evidence="1" id="KW-0233">DNA recombination</keyword>
<proteinExistence type="predicted"/>
<dbReference type="GO" id="GO:0003677">
    <property type="term" value="F:DNA binding"/>
    <property type="evidence" value="ECO:0007669"/>
    <property type="project" value="InterPro"/>
</dbReference>
<evidence type="ECO:0000256" key="2">
    <source>
        <dbReference type="SAM" id="MobiDB-lite"/>
    </source>
</evidence>
<dbReference type="STRING" id="633194.SAMN05421759_11276"/>
<organism evidence="3 4">
    <name type="scientific">Roseivivax lentus</name>
    <dbReference type="NCBI Taxonomy" id="633194"/>
    <lineage>
        <taxon>Bacteria</taxon>
        <taxon>Pseudomonadati</taxon>
        <taxon>Pseudomonadota</taxon>
        <taxon>Alphaproteobacteria</taxon>
        <taxon>Rhodobacterales</taxon>
        <taxon>Roseobacteraceae</taxon>
        <taxon>Roseivivax</taxon>
    </lineage>
</organism>
<dbReference type="InterPro" id="IPR011010">
    <property type="entry name" value="DNA_brk_join_enz"/>
</dbReference>
<accession>A0A1N7P458</accession>
<sequence>MMGSRDTPGTKPGPSSPEEFREAFRKDRPGVDPTPVFHAVRLFSEWRGDVDWPLLVPDHMEIAEYLQDLSVRLGKQYADTELAHLQVGAPVLWSIPISGMIGKILRQGRCEPKLAAKSTDERCRSAIACLPEAWQPKLVAKLSSEPGRRSEKWSAAHTQSVAYALSRWHRASIESGRDVRPCGATFHAYASDLKDDGVSDRSIADYLSRIVSGFRVSVEPDFRSAGCEYVIARHQELGKLAGRHTKSGDQIVGASRLFDLGVDLMDAARQQGPRGLHIARDFRNGLLVSVAAALPQRARALSHLSLGTTVVLLEKPYVHILLPGRVLKMRETKKQSGSFDKVLCNPVLWAALDDYQRDFRPLFDDGQSLFPSILSVGATITSSQLGRLIGNLTHEYLGVRISIHRVRDNVATEASEKLQSGGYLAPALIGNKSAATTRDSYDHAQGMRAAQEFGELLSGRRTSPTTLLL</sequence>
<reference evidence="4" key="1">
    <citation type="submission" date="2017-01" db="EMBL/GenBank/DDBJ databases">
        <authorList>
            <person name="Varghese N."/>
            <person name="Submissions S."/>
        </authorList>
    </citation>
    <scope>NUCLEOTIDE SEQUENCE [LARGE SCALE GENOMIC DNA]</scope>
    <source>
        <strain evidence="4">DSM 29430</strain>
    </source>
</reference>
<dbReference type="Gene3D" id="1.10.443.10">
    <property type="entry name" value="Intergrase catalytic core"/>
    <property type="match status" value="1"/>
</dbReference>
<dbReference type="InterPro" id="IPR013762">
    <property type="entry name" value="Integrase-like_cat_sf"/>
</dbReference>
<dbReference type="SUPFAM" id="SSF56349">
    <property type="entry name" value="DNA breaking-rejoining enzymes"/>
    <property type="match status" value="1"/>
</dbReference>
<feature type="region of interest" description="Disordered" evidence="2">
    <location>
        <begin position="1"/>
        <end position="21"/>
    </location>
</feature>